<gene>
    <name evidence="4" type="ORF">MO867_04650</name>
</gene>
<keyword evidence="5" id="KW-1185">Reference proteome</keyword>
<feature type="transmembrane region" description="Helical" evidence="1">
    <location>
        <begin position="112"/>
        <end position="131"/>
    </location>
</feature>
<evidence type="ECO:0000259" key="3">
    <source>
        <dbReference type="Pfam" id="PF16220"/>
    </source>
</evidence>
<comment type="caution">
    <text evidence="4">The sequence shown here is derived from an EMBL/GenBank/DDBJ whole genome shotgun (WGS) entry which is preliminary data.</text>
</comment>
<evidence type="ECO:0000259" key="2">
    <source>
        <dbReference type="Pfam" id="PF04773"/>
    </source>
</evidence>
<evidence type="ECO:0000313" key="4">
    <source>
        <dbReference type="EMBL" id="MCO1333626.1"/>
    </source>
</evidence>
<dbReference type="Pfam" id="PF04773">
    <property type="entry name" value="FecR"/>
    <property type="match status" value="1"/>
</dbReference>
<feature type="domain" description="FecR protein" evidence="2">
    <location>
        <begin position="144"/>
        <end position="233"/>
    </location>
</feature>
<dbReference type="Gene3D" id="2.60.120.1440">
    <property type="match status" value="1"/>
</dbReference>
<reference evidence="4" key="1">
    <citation type="journal article" date="2022" name="Arch. Microbiol.">
        <title>Microbulbifer okhotskensis sp. nov., isolated from a deep bottom sediment of the Okhotsk Sea.</title>
        <authorList>
            <person name="Romanenko L."/>
            <person name="Kurilenko V."/>
            <person name="Otstavnykh N."/>
            <person name="Velansky P."/>
            <person name="Isaeva M."/>
            <person name="Mikhailov V."/>
        </authorList>
    </citation>
    <scope>NUCLEOTIDE SEQUENCE</scope>
    <source>
        <strain evidence="4">OS29</strain>
    </source>
</reference>
<dbReference type="RefSeq" id="WP_252465070.1">
    <property type="nucleotide sequence ID" value="NZ_JALBWM010000012.1"/>
</dbReference>
<feature type="domain" description="FecR N-terminal" evidence="3">
    <location>
        <begin position="15"/>
        <end position="56"/>
    </location>
</feature>
<dbReference type="Proteomes" id="UP001139028">
    <property type="component" value="Unassembled WGS sequence"/>
</dbReference>
<dbReference type="EMBL" id="JALBWM010000012">
    <property type="protein sequence ID" value="MCO1333626.1"/>
    <property type="molecule type" value="Genomic_DNA"/>
</dbReference>
<protein>
    <submittedName>
        <fullName evidence="4">FecR domain-containing protein</fullName>
    </submittedName>
</protein>
<dbReference type="Pfam" id="PF16220">
    <property type="entry name" value="DUF4880"/>
    <property type="match status" value="1"/>
</dbReference>
<dbReference type="InterPro" id="IPR006860">
    <property type="entry name" value="FecR"/>
</dbReference>
<dbReference type="PANTHER" id="PTHR30273">
    <property type="entry name" value="PERIPLASMIC SIGNAL SENSOR AND SIGMA FACTOR ACTIVATOR FECR-RELATED"/>
    <property type="match status" value="1"/>
</dbReference>
<keyword evidence="1" id="KW-0812">Transmembrane</keyword>
<keyword evidence="1" id="KW-1133">Transmembrane helix</keyword>
<dbReference type="InterPro" id="IPR032623">
    <property type="entry name" value="FecR_N"/>
</dbReference>
<evidence type="ECO:0000313" key="5">
    <source>
        <dbReference type="Proteomes" id="UP001139028"/>
    </source>
</evidence>
<dbReference type="InterPro" id="IPR012373">
    <property type="entry name" value="Ferrdict_sens_TM"/>
</dbReference>
<proteinExistence type="predicted"/>
<dbReference type="AlphaFoldDB" id="A0A9X2EL15"/>
<accession>A0A9X2EL15</accession>
<dbReference type="Gene3D" id="3.55.50.30">
    <property type="match status" value="1"/>
</dbReference>
<name>A0A9X2EL15_9GAMM</name>
<sequence>MTTNPKQAVSEDSLDQACAWVVRLRSGSVSAADHREFSQWITYSEENHLAFSEITELWGDLGALSHLPIDQLFPESAPSQNPSASDFTAQRSALPHVRGYKSEERLRALPKWLIGGGLATCGAVIALWVGYQGINSQPQAQIFVTERGQVQTIDLSDGSEVKLNSNSELRVIYSRKERRTQLVRGEAFFEVARQTSRPFTVVAGSANIRVLGTEFNVELNPENTRVSVVGGTVSVSEASSAAGLKPESVQLVKNQKVSVSDRGLTPIAHTSPEEATDWTRGTLVFERTPLKDALMELNRYLSIPATASPQVENRLISGTFEISDPDNTLKAIATALDLQQDHSDSNLTILSPTNN</sequence>
<dbReference type="PANTHER" id="PTHR30273:SF2">
    <property type="entry name" value="PROTEIN FECR"/>
    <property type="match status" value="1"/>
</dbReference>
<dbReference type="PIRSF" id="PIRSF018266">
    <property type="entry name" value="FecR"/>
    <property type="match status" value="1"/>
</dbReference>
<evidence type="ECO:0000256" key="1">
    <source>
        <dbReference type="SAM" id="Phobius"/>
    </source>
</evidence>
<dbReference type="GO" id="GO:0016989">
    <property type="term" value="F:sigma factor antagonist activity"/>
    <property type="evidence" value="ECO:0007669"/>
    <property type="project" value="TreeGrafter"/>
</dbReference>
<keyword evidence="1" id="KW-0472">Membrane</keyword>
<organism evidence="4 5">
    <name type="scientific">Microbulbifer okhotskensis</name>
    <dbReference type="NCBI Taxonomy" id="2926617"/>
    <lineage>
        <taxon>Bacteria</taxon>
        <taxon>Pseudomonadati</taxon>
        <taxon>Pseudomonadota</taxon>
        <taxon>Gammaproteobacteria</taxon>
        <taxon>Cellvibrionales</taxon>
        <taxon>Microbulbiferaceae</taxon>
        <taxon>Microbulbifer</taxon>
    </lineage>
</organism>